<feature type="domain" description="ABC1 atypical kinase-like" evidence="3">
    <location>
        <begin position="97"/>
        <end position="339"/>
    </location>
</feature>
<evidence type="ECO:0000256" key="1">
    <source>
        <dbReference type="ARBA" id="ARBA00009670"/>
    </source>
</evidence>
<comment type="similarity">
    <text evidence="1">Belongs to the protein kinase superfamily. ADCK protein kinase family.</text>
</comment>
<keyword evidence="2" id="KW-1133">Transmembrane helix</keyword>
<dbReference type="PANTHER" id="PTHR10566">
    <property type="entry name" value="CHAPERONE-ACTIVITY OF BC1 COMPLEX CABC1 -RELATED"/>
    <property type="match status" value="1"/>
</dbReference>
<feature type="transmembrane region" description="Helical" evidence="2">
    <location>
        <begin position="560"/>
        <end position="579"/>
    </location>
</feature>
<dbReference type="SUPFAM" id="SSF56112">
    <property type="entry name" value="Protein kinase-like (PK-like)"/>
    <property type="match status" value="1"/>
</dbReference>
<dbReference type="InterPro" id="IPR050154">
    <property type="entry name" value="UbiB_kinase"/>
</dbReference>
<accession>A0A7S0XEN1</accession>
<dbReference type="Pfam" id="PF03109">
    <property type="entry name" value="ABC1"/>
    <property type="match status" value="1"/>
</dbReference>
<dbReference type="InterPro" id="IPR004147">
    <property type="entry name" value="ABC1_dom"/>
</dbReference>
<dbReference type="InterPro" id="IPR011009">
    <property type="entry name" value="Kinase-like_dom_sf"/>
</dbReference>
<dbReference type="EMBL" id="HBFD01001054">
    <property type="protein sequence ID" value="CAD8714139.1"/>
    <property type="molecule type" value="Transcribed_RNA"/>
</dbReference>
<evidence type="ECO:0000313" key="4">
    <source>
        <dbReference type="EMBL" id="CAD8714139.1"/>
    </source>
</evidence>
<dbReference type="AlphaFoldDB" id="A0A7S0XEN1"/>
<dbReference type="CDD" id="cd05121">
    <property type="entry name" value="ABC1_ADCK3-like"/>
    <property type="match status" value="1"/>
</dbReference>
<sequence length="593" mass="66596">MKSSSMELGWLKRGTGGSISRTIEVWTFAIRFLFKYLKVEKLKKGEKEIYSKAKKEIAIILRDKLLELGPTFIKLGQLLSTRIDILPREYIDALELLQDKVPGFSGELAVSIIEEEFGKPISQIYDSFNTTPLAAASLGQVHLATLNGKTLAIKIQRQGLKNLFDMDLKNIKVLAVILDKLDPKTDGASRDWVSIYEESAKLLYKEIDYKLEALNSIRFKENFANNPWVKVPDVYLNLTSPRVVTMEYVPGIKINDIAKIEAAGIDRKLLAKRSAESYLTQLCRHGFFHCDPHPGNIACDNVEGGRLIYYDFGMMDELKLNVREGLVNLIFSVYENEPREACNALEQIDVLKKGVDRVSIEKVARVFLNEFNQGVESGKWTNQLTPEEQKEIRRKRRVQLGADLFSVGNDVPFKFPPTFTFVFRAFTSLDGIGKGLDSKYDLPRLAQPFLKELIDLRDGSAFLSLLKSYGKKLGWRPIDINNAITSPRQIANVNSVITKMEQGDLKLRVRVIESERAFQRMEIVQNNMALAIAASGFINMGLILSTIGSPQGQMSLAAKALFGLGGLFGIQLPIGFIKLKSLDKKLASIKEST</sequence>
<keyword evidence="2" id="KW-0472">Membrane</keyword>
<proteinExistence type="inferred from homology"/>
<name>A0A7S0XEN1_9STRA</name>
<organism evidence="4">
    <name type="scientific">Chromulina nebulosa</name>
    <dbReference type="NCBI Taxonomy" id="96789"/>
    <lineage>
        <taxon>Eukaryota</taxon>
        <taxon>Sar</taxon>
        <taxon>Stramenopiles</taxon>
        <taxon>Ochrophyta</taxon>
        <taxon>Chrysophyceae</taxon>
        <taxon>Chromulinales</taxon>
        <taxon>Chromulinaceae</taxon>
        <taxon>Chromulina</taxon>
    </lineage>
</organism>
<reference evidence="4" key="1">
    <citation type="submission" date="2021-01" db="EMBL/GenBank/DDBJ databases">
        <authorList>
            <person name="Corre E."/>
            <person name="Pelletier E."/>
            <person name="Niang G."/>
            <person name="Scheremetjew M."/>
            <person name="Finn R."/>
            <person name="Kale V."/>
            <person name="Holt S."/>
            <person name="Cochrane G."/>
            <person name="Meng A."/>
            <person name="Brown T."/>
            <person name="Cohen L."/>
        </authorList>
    </citation>
    <scope>NUCLEOTIDE SEQUENCE</scope>
    <source>
        <strain evidence="4">UTEXLB2642</strain>
    </source>
</reference>
<evidence type="ECO:0000259" key="3">
    <source>
        <dbReference type="Pfam" id="PF03109"/>
    </source>
</evidence>
<feature type="transmembrane region" description="Helical" evidence="2">
    <location>
        <begin position="528"/>
        <end position="548"/>
    </location>
</feature>
<gene>
    <name evidence="4" type="ORF">CNEB1095_LOCUS698</name>
</gene>
<keyword evidence="2" id="KW-0812">Transmembrane</keyword>
<dbReference type="PANTHER" id="PTHR10566:SF113">
    <property type="entry name" value="PROTEIN ACTIVITY OF BC1 COMPLEX KINASE 7, CHLOROPLASTIC"/>
    <property type="match status" value="1"/>
</dbReference>
<protein>
    <recommendedName>
        <fullName evidence="3">ABC1 atypical kinase-like domain-containing protein</fullName>
    </recommendedName>
</protein>
<evidence type="ECO:0000256" key="2">
    <source>
        <dbReference type="SAM" id="Phobius"/>
    </source>
</evidence>